<evidence type="ECO:0000256" key="8">
    <source>
        <dbReference type="RuleBase" id="RU366045"/>
    </source>
</evidence>
<comment type="similarity">
    <text evidence="1">Belongs to the metallo-dependent hydrolases superfamily. ACMSD family.</text>
</comment>
<evidence type="ECO:0000313" key="10">
    <source>
        <dbReference type="EMBL" id="OOQ89684.1"/>
    </source>
</evidence>
<dbReference type="InterPro" id="IPR032466">
    <property type="entry name" value="Metal_Hydrolase"/>
</dbReference>
<comment type="caution">
    <text evidence="10">The sequence shown here is derived from an EMBL/GenBank/DDBJ whole genome shotgun (WGS) entry which is preliminary data.</text>
</comment>
<evidence type="ECO:0000256" key="7">
    <source>
        <dbReference type="ARBA" id="ARBA00038889"/>
    </source>
</evidence>
<accession>A0A1S9RVY0</accession>
<dbReference type="PANTHER" id="PTHR21240">
    <property type="entry name" value="2-AMINO-3-CARBOXYLMUCONATE-6-SEMIALDEHYDE DECARBOXYLASE"/>
    <property type="match status" value="1"/>
</dbReference>
<dbReference type="GO" id="GO:0005829">
    <property type="term" value="C:cytosol"/>
    <property type="evidence" value="ECO:0007669"/>
    <property type="project" value="TreeGrafter"/>
</dbReference>
<dbReference type="GO" id="GO:0046872">
    <property type="term" value="F:metal ion binding"/>
    <property type="evidence" value="ECO:0007669"/>
    <property type="project" value="UniProtKB-KW"/>
</dbReference>
<dbReference type="EMBL" id="LJBN01000103">
    <property type="protein sequence ID" value="OOQ89684.1"/>
    <property type="molecule type" value="Genomic_DNA"/>
</dbReference>
<dbReference type="SUPFAM" id="SSF51556">
    <property type="entry name" value="Metallo-dependent hydrolases"/>
    <property type="match status" value="1"/>
</dbReference>
<dbReference type="InterPro" id="IPR006680">
    <property type="entry name" value="Amidohydro-rel"/>
</dbReference>
<dbReference type="Pfam" id="PF04909">
    <property type="entry name" value="Amidohydro_2"/>
    <property type="match status" value="1"/>
</dbReference>
<dbReference type="InterPro" id="IPR032465">
    <property type="entry name" value="ACMSD"/>
</dbReference>
<gene>
    <name evidence="10" type="ORF">PEBR_06932</name>
</gene>
<evidence type="ECO:0000256" key="2">
    <source>
        <dbReference type="ARBA" id="ARBA00022723"/>
    </source>
</evidence>
<evidence type="ECO:0000256" key="6">
    <source>
        <dbReference type="ARBA" id="ARBA00036832"/>
    </source>
</evidence>
<dbReference type="EC" id="4.1.1.52" evidence="7"/>
<dbReference type="AlphaFoldDB" id="A0A1S9RVY0"/>
<keyword evidence="5 8" id="KW-0456">Lyase</keyword>
<evidence type="ECO:0000259" key="9">
    <source>
        <dbReference type="Pfam" id="PF04909"/>
    </source>
</evidence>
<dbReference type="Gene3D" id="3.20.20.140">
    <property type="entry name" value="Metal-dependent hydrolases"/>
    <property type="match status" value="1"/>
</dbReference>
<evidence type="ECO:0000256" key="3">
    <source>
        <dbReference type="ARBA" id="ARBA00022793"/>
    </source>
</evidence>
<dbReference type="GO" id="GO:0047596">
    <property type="term" value="F:6-methylsalicylate decarboxylase activity"/>
    <property type="evidence" value="ECO:0007669"/>
    <property type="project" value="UniProtKB-EC"/>
</dbReference>
<evidence type="ECO:0000256" key="4">
    <source>
        <dbReference type="ARBA" id="ARBA00022833"/>
    </source>
</evidence>
<dbReference type="GO" id="GO:0019748">
    <property type="term" value="P:secondary metabolic process"/>
    <property type="evidence" value="ECO:0007669"/>
    <property type="project" value="TreeGrafter"/>
</dbReference>
<dbReference type="GO" id="GO:0016787">
    <property type="term" value="F:hydrolase activity"/>
    <property type="evidence" value="ECO:0007669"/>
    <property type="project" value="InterPro"/>
</dbReference>
<proteinExistence type="inferred from homology"/>
<evidence type="ECO:0000313" key="11">
    <source>
        <dbReference type="Proteomes" id="UP000190744"/>
    </source>
</evidence>
<keyword evidence="3 8" id="KW-0210">Decarboxylase</keyword>
<organism evidence="10 11">
    <name type="scientific">Penicillium brasilianum</name>
    <dbReference type="NCBI Taxonomy" id="104259"/>
    <lineage>
        <taxon>Eukaryota</taxon>
        <taxon>Fungi</taxon>
        <taxon>Dikarya</taxon>
        <taxon>Ascomycota</taxon>
        <taxon>Pezizomycotina</taxon>
        <taxon>Eurotiomycetes</taxon>
        <taxon>Eurotiomycetidae</taxon>
        <taxon>Eurotiales</taxon>
        <taxon>Aspergillaceae</taxon>
        <taxon>Penicillium</taxon>
    </lineage>
</organism>
<keyword evidence="2" id="KW-0479">Metal-binding</keyword>
<protein>
    <recommendedName>
        <fullName evidence="7">6-methylsalicylate decarboxylase</fullName>
        <ecNumber evidence="7">4.1.1.52</ecNumber>
    </recommendedName>
</protein>
<name>A0A1S9RVY0_PENBI</name>
<dbReference type="Proteomes" id="UP000190744">
    <property type="component" value="Unassembled WGS sequence"/>
</dbReference>
<evidence type="ECO:0000256" key="5">
    <source>
        <dbReference type="ARBA" id="ARBA00023239"/>
    </source>
</evidence>
<comment type="catalytic activity">
    <reaction evidence="6">
        <text>6-methylsalicylate + H(+) = 3-methylphenol + CO2</text>
        <dbReference type="Rhea" id="RHEA:23112"/>
        <dbReference type="ChEBI" id="CHEBI:15378"/>
        <dbReference type="ChEBI" id="CHEBI:16526"/>
        <dbReference type="ChEBI" id="CHEBI:17231"/>
        <dbReference type="ChEBI" id="CHEBI:36658"/>
        <dbReference type="EC" id="4.1.1.52"/>
    </reaction>
    <physiologicalReaction direction="left-to-right" evidence="6">
        <dbReference type="Rhea" id="RHEA:23113"/>
    </physiologicalReaction>
</comment>
<evidence type="ECO:0000256" key="1">
    <source>
        <dbReference type="ARBA" id="ARBA00005871"/>
    </source>
</evidence>
<sequence>MSEHGLDWLQEKAIGWSHTPLVNKIDTHHHCVPPFYAKGVEEQGGDPSGWPTPHWSPLASKLLMKRVGVQTAVLSTTAPGACILPDRQARALLARRLNEYSADLRDRDPQSFAFFVSLPNILDTEDALAEIVYGLDTLHADGVTLFTRYGSSNTYLGHPDIEPIWAELNRRACVVFVHPTHPVDTNPVNPKLPQPAIDYPYETTRTAMDMIINGTRLKYPACKVILSHAGGALPYLISRVTTPMKKAPDFAVSLRTGTAHDKSMDSFRSFHFDLALSSSPQVLDMLLKMVPHDHILFGSDFPYAPITAYPAFLEALESYEMDTELRDMINFGNAMKLFPRLSRQRGGTL</sequence>
<dbReference type="PANTHER" id="PTHR21240:SF29">
    <property type="entry name" value="AMIDOHYDROLASE-RELATED DOMAIN-CONTAINING PROTEIN"/>
    <property type="match status" value="1"/>
</dbReference>
<reference evidence="11" key="1">
    <citation type="submission" date="2015-09" db="EMBL/GenBank/DDBJ databases">
        <authorList>
            <person name="Fill T.P."/>
            <person name="Baretta J.F."/>
            <person name="de Almeida L.G."/>
            <person name="Rocha M."/>
            <person name="de Souza D.H."/>
            <person name="Malavazi I."/>
            <person name="Cerdeira L.T."/>
            <person name="Hong H."/>
            <person name="Samborskyy M."/>
            <person name="de Vasconcelos A.T."/>
            <person name="Leadlay P."/>
            <person name="Rodrigues-Filho E."/>
        </authorList>
    </citation>
    <scope>NUCLEOTIDE SEQUENCE [LARGE SCALE GENOMIC DNA]</scope>
    <source>
        <strain evidence="11">LaBioMMi 136</strain>
    </source>
</reference>
<keyword evidence="4" id="KW-0862">Zinc</keyword>
<feature type="domain" description="Amidohydrolase-related" evidence="9">
    <location>
        <begin position="25"/>
        <end position="339"/>
    </location>
</feature>